<dbReference type="EMBL" id="CP007243">
    <property type="protein sequence ID" value="AIA31844.1"/>
    <property type="molecule type" value="Genomic_DNA"/>
</dbReference>
<keyword evidence="2" id="KW-1185">Reference proteome</keyword>
<evidence type="ECO:0000313" key="1">
    <source>
        <dbReference type="EMBL" id="AIA31844.1"/>
    </source>
</evidence>
<dbReference type="AlphaFoldDB" id="A0A059XTB0"/>
<name>A0A059XTB0_9BACT</name>
<dbReference type="Proteomes" id="UP000027059">
    <property type="component" value="Chromosome"/>
</dbReference>
<dbReference type="HOGENOM" id="CLU_2633755_0_0_0"/>
<reference evidence="1 2" key="2">
    <citation type="journal article" date="2015" name="Biomed. Res. Int.">
        <title>Effects of Arsenite Resistance on the Growth and Functional Gene Expression of Leptospirillum ferriphilum and Acidithiobacillus thiooxidans in Pure Culture and Coculture.</title>
        <authorList>
            <person name="Jiang H."/>
            <person name="Liang Y."/>
            <person name="Yin H."/>
            <person name="Xiao Y."/>
            <person name="Guo X."/>
            <person name="Xu Y."/>
            <person name="Hu Q."/>
            <person name="Liu H."/>
            <person name="Liu X."/>
        </authorList>
    </citation>
    <scope>NUCLEOTIDE SEQUENCE [LARGE SCALE GENOMIC DNA]</scope>
    <source>
        <strain evidence="1 2">YSK</strain>
    </source>
</reference>
<organism evidence="1 2">
    <name type="scientific">Leptospirillum ferriphilum YSK</name>
    <dbReference type="NCBI Taxonomy" id="1441628"/>
    <lineage>
        <taxon>Bacteria</taxon>
        <taxon>Pseudomonadati</taxon>
        <taxon>Nitrospirota</taxon>
        <taxon>Nitrospiria</taxon>
        <taxon>Nitrospirales</taxon>
        <taxon>Nitrospiraceae</taxon>
        <taxon>Leptospirillum</taxon>
    </lineage>
</organism>
<reference evidence="2" key="1">
    <citation type="submission" date="2014-02" db="EMBL/GenBank/DDBJ databases">
        <title>Complete genome sequence and comparative genomic analysis of the nitrogen-fixing bacterium Leptospirillum ferriphilum YSK.</title>
        <authorList>
            <person name="Guo X."/>
            <person name="Yin H."/>
            <person name="Liang Y."/>
            <person name="Hu Q."/>
            <person name="Ma L."/>
            <person name="Xiao Y."/>
            <person name="Zhang X."/>
            <person name="Qiu G."/>
            <person name="Liu X."/>
        </authorList>
    </citation>
    <scope>NUCLEOTIDE SEQUENCE [LARGE SCALE GENOMIC DNA]</scope>
    <source>
        <strain evidence="2">YSK</strain>
    </source>
</reference>
<dbReference type="KEGG" id="lfp:Y981_08870"/>
<proteinExistence type="predicted"/>
<sequence length="77" mass="8673">MSESLLPGVNFFRPFGKTTVRRAMAIFHLRGFPSFAVEPENTVFGSSTLKVVRSTIGNLPQRVDTSRKQSFPIPVRY</sequence>
<accession>A0A059XTB0</accession>
<protein>
    <submittedName>
        <fullName evidence="1">Uncharacterized protein</fullName>
    </submittedName>
</protein>
<gene>
    <name evidence="1" type="ORF">Y981_08870</name>
</gene>
<evidence type="ECO:0000313" key="2">
    <source>
        <dbReference type="Proteomes" id="UP000027059"/>
    </source>
</evidence>